<organism evidence="9 10">
    <name type="scientific">Allomyces macrogynus (strain ATCC 38327)</name>
    <name type="common">Allomyces javanicus var. macrogynus</name>
    <dbReference type="NCBI Taxonomy" id="578462"/>
    <lineage>
        <taxon>Eukaryota</taxon>
        <taxon>Fungi</taxon>
        <taxon>Fungi incertae sedis</taxon>
        <taxon>Blastocladiomycota</taxon>
        <taxon>Blastocladiomycetes</taxon>
        <taxon>Blastocladiales</taxon>
        <taxon>Blastocladiaceae</taxon>
        <taxon>Allomyces</taxon>
    </lineage>
</organism>
<keyword evidence="3 6" id="KW-0472">Membrane</keyword>
<evidence type="ECO:0000256" key="2">
    <source>
        <dbReference type="ARBA" id="ARBA00005263"/>
    </source>
</evidence>
<comment type="similarity">
    <text evidence="2 6">Belongs to the clathrin light chain family.</text>
</comment>
<evidence type="ECO:0000256" key="5">
    <source>
        <dbReference type="ARBA" id="ARBA00023329"/>
    </source>
</evidence>
<dbReference type="GO" id="GO:0072583">
    <property type="term" value="P:clathrin-dependent endocytosis"/>
    <property type="evidence" value="ECO:0007669"/>
    <property type="project" value="TreeGrafter"/>
</dbReference>
<evidence type="ECO:0000256" key="8">
    <source>
        <dbReference type="SAM" id="MobiDB-lite"/>
    </source>
</evidence>
<comment type="function">
    <text evidence="6">Clathrin is the major protein of the polyhedral coat of coated pits and vesicles.</text>
</comment>
<keyword evidence="7" id="KW-0175">Coiled coil</keyword>
<dbReference type="STRING" id="578462.A0A0L0T234"/>
<dbReference type="GO" id="GO:0006886">
    <property type="term" value="P:intracellular protein transport"/>
    <property type="evidence" value="ECO:0007669"/>
    <property type="project" value="InterPro"/>
</dbReference>
<dbReference type="Pfam" id="PF01086">
    <property type="entry name" value="Clathrin_lg_ch"/>
    <property type="match status" value="2"/>
</dbReference>
<evidence type="ECO:0000256" key="6">
    <source>
        <dbReference type="RuleBase" id="RU363137"/>
    </source>
</evidence>
<dbReference type="InterPro" id="IPR000996">
    <property type="entry name" value="Clathrin_L-chain"/>
</dbReference>
<dbReference type="GO" id="GO:0005198">
    <property type="term" value="F:structural molecule activity"/>
    <property type="evidence" value="ECO:0007669"/>
    <property type="project" value="InterPro"/>
</dbReference>
<dbReference type="GO" id="GO:0032050">
    <property type="term" value="F:clathrin heavy chain binding"/>
    <property type="evidence" value="ECO:0007669"/>
    <property type="project" value="TreeGrafter"/>
</dbReference>
<comment type="subcellular location">
    <subcellularLocation>
        <location evidence="1 6">Cytoplasmic vesicle membrane</location>
        <topology evidence="1 6">Peripheral membrane protein</topology>
        <orientation evidence="1 6">Cytoplasmic side</orientation>
    </subcellularLocation>
    <subcellularLocation>
        <location evidence="6">Membrane</location>
        <location evidence="6">Coated pit</location>
        <topology evidence="6">Peripheral membrane protein</topology>
        <orientation evidence="6">Cytoplasmic side</orientation>
    </subcellularLocation>
    <text evidence="6">Cytoplasmic face of coated pits and vesicles.</text>
</comment>
<evidence type="ECO:0000256" key="1">
    <source>
        <dbReference type="ARBA" id="ARBA00004180"/>
    </source>
</evidence>
<keyword evidence="5 6" id="KW-0968">Cytoplasmic vesicle</keyword>
<accession>A0A0L0T234</accession>
<evidence type="ECO:0000313" key="9">
    <source>
        <dbReference type="EMBL" id="KNE68923.1"/>
    </source>
</evidence>
<dbReference type="EMBL" id="GG745358">
    <property type="protein sequence ID" value="KNE68923.1"/>
    <property type="molecule type" value="Genomic_DNA"/>
</dbReference>
<dbReference type="OrthoDB" id="5512at2759"/>
<dbReference type="PANTHER" id="PTHR10639:SF7">
    <property type="entry name" value="CLATHRIN LIGHT CHAIN"/>
    <property type="match status" value="1"/>
</dbReference>
<protein>
    <recommendedName>
        <fullName evidence="6">Clathrin light chain</fullName>
    </recommendedName>
</protein>
<keyword evidence="10" id="KW-1185">Reference proteome</keyword>
<dbReference type="eggNOG" id="KOG4031">
    <property type="taxonomic scope" value="Eukaryota"/>
</dbReference>
<evidence type="ECO:0000313" key="10">
    <source>
        <dbReference type="Proteomes" id="UP000054350"/>
    </source>
</evidence>
<reference evidence="9 10" key="1">
    <citation type="submission" date="2009-11" db="EMBL/GenBank/DDBJ databases">
        <title>Annotation of Allomyces macrogynus ATCC 38327.</title>
        <authorList>
            <consortium name="The Broad Institute Genome Sequencing Platform"/>
            <person name="Russ C."/>
            <person name="Cuomo C."/>
            <person name="Burger G."/>
            <person name="Gray M.W."/>
            <person name="Holland P.W.H."/>
            <person name="King N."/>
            <person name="Lang F.B.F."/>
            <person name="Roger A.J."/>
            <person name="Ruiz-Trillo I."/>
            <person name="Young S.K."/>
            <person name="Zeng Q."/>
            <person name="Gargeya S."/>
            <person name="Fitzgerald M."/>
            <person name="Haas B."/>
            <person name="Abouelleil A."/>
            <person name="Alvarado L."/>
            <person name="Arachchi H.M."/>
            <person name="Berlin A."/>
            <person name="Chapman S.B."/>
            <person name="Gearin G."/>
            <person name="Goldberg J."/>
            <person name="Griggs A."/>
            <person name="Gujja S."/>
            <person name="Hansen M."/>
            <person name="Heiman D."/>
            <person name="Howarth C."/>
            <person name="Larimer J."/>
            <person name="Lui A."/>
            <person name="MacDonald P.J.P."/>
            <person name="McCowen C."/>
            <person name="Montmayeur A."/>
            <person name="Murphy C."/>
            <person name="Neiman D."/>
            <person name="Pearson M."/>
            <person name="Priest M."/>
            <person name="Roberts A."/>
            <person name="Saif S."/>
            <person name="Shea T."/>
            <person name="Sisk P."/>
            <person name="Stolte C."/>
            <person name="Sykes S."/>
            <person name="Wortman J."/>
            <person name="Nusbaum C."/>
            <person name="Birren B."/>
        </authorList>
    </citation>
    <scope>NUCLEOTIDE SEQUENCE [LARGE SCALE GENOMIC DNA]</scope>
    <source>
        <strain evidence="9 10">ATCC 38327</strain>
    </source>
</reference>
<gene>
    <name evidence="9" type="ORF">AMAG_13559</name>
</gene>
<dbReference type="AlphaFoldDB" id="A0A0L0T234"/>
<dbReference type="OMA" id="FYENYNT"/>
<keyword evidence="4 6" id="KW-0168">Coated pit</keyword>
<dbReference type="GO" id="GO:0030132">
    <property type="term" value="C:clathrin coat of coated pit"/>
    <property type="evidence" value="ECO:0007669"/>
    <property type="project" value="InterPro"/>
</dbReference>
<feature type="region of interest" description="Disordered" evidence="8">
    <location>
        <begin position="138"/>
        <end position="157"/>
    </location>
</feature>
<dbReference type="Proteomes" id="UP000054350">
    <property type="component" value="Unassembled WGS sequence"/>
</dbReference>
<dbReference type="GO" id="GO:0030130">
    <property type="term" value="C:clathrin coat of trans-Golgi network vesicle"/>
    <property type="evidence" value="ECO:0007669"/>
    <property type="project" value="InterPro"/>
</dbReference>
<sequence>MSDFGAFSSGDPTADFLARERAILGDDADFVTGAADAPAAAATTTAADLHPEMAAFPPLDALGTESTAAFASAAPAPDANAAGLFDMPFAAPVPVTAASAAPLGGAFAGTAAAAVPLPGSPANVPPMMDAGMFGSPATPTPLSAAGGPSTTSLPEIDPEPIRKWREEFQQTIAERDAAEARVKQETMDKAKRDIDKFYEEYNAKRERALQDNKALQDALLTDLNDTVSGTFWERVIKNIELVSGGNADGVSANPTGTSGASGVKLTSNVSITKKAANGGSLKDVTRFKQVLIALKADKNTAPGA</sequence>
<feature type="coiled-coil region" evidence="7">
    <location>
        <begin position="161"/>
        <end position="218"/>
    </location>
</feature>
<name>A0A0L0T234_ALLM3</name>
<dbReference type="VEuPathDB" id="FungiDB:AMAG_13559"/>
<proteinExistence type="inferred from homology"/>
<reference evidence="10" key="2">
    <citation type="submission" date="2009-11" db="EMBL/GenBank/DDBJ databases">
        <title>The Genome Sequence of Allomyces macrogynus strain ATCC 38327.</title>
        <authorList>
            <consortium name="The Broad Institute Genome Sequencing Platform"/>
            <person name="Russ C."/>
            <person name="Cuomo C."/>
            <person name="Shea T."/>
            <person name="Young S.K."/>
            <person name="Zeng Q."/>
            <person name="Koehrsen M."/>
            <person name="Haas B."/>
            <person name="Borodovsky M."/>
            <person name="Guigo R."/>
            <person name="Alvarado L."/>
            <person name="Berlin A."/>
            <person name="Borenstein D."/>
            <person name="Chen Z."/>
            <person name="Engels R."/>
            <person name="Freedman E."/>
            <person name="Gellesch M."/>
            <person name="Goldberg J."/>
            <person name="Griggs A."/>
            <person name="Gujja S."/>
            <person name="Heiman D."/>
            <person name="Hepburn T."/>
            <person name="Howarth C."/>
            <person name="Jen D."/>
            <person name="Larson L."/>
            <person name="Lewis B."/>
            <person name="Mehta T."/>
            <person name="Park D."/>
            <person name="Pearson M."/>
            <person name="Roberts A."/>
            <person name="Saif S."/>
            <person name="Shenoy N."/>
            <person name="Sisk P."/>
            <person name="Stolte C."/>
            <person name="Sykes S."/>
            <person name="Walk T."/>
            <person name="White J."/>
            <person name="Yandava C."/>
            <person name="Burger G."/>
            <person name="Gray M.W."/>
            <person name="Holland P.W.H."/>
            <person name="King N."/>
            <person name="Lang F.B.F."/>
            <person name="Roger A.J."/>
            <person name="Ruiz-Trillo I."/>
            <person name="Lander E."/>
            <person name="Nusbaum C."/>
        </authorList>
    </citation>
    <scope>NUCLEOTIDE SEQUENCE [LARGE SCALE GENOMIC DNA]</scope>
    <source>
        <strain evidence="10">ATCC 38327</strain>
    </source>
</reference>
<evidence type="ECO:0000256" key="4">
    <source>
        <dbReference type="ARBA" id="ARBA00023176"/>
    </source>
</evidence>
<dbReference type="PANTHER" id="PTHR10639">
    <property type="entry name" value="CLATHRIN LIGHT CHAIN"/>
    <property type="match status" value="1"/>
</dbReference>
<evidence type="ECO:0000256" key="7">
    <source>
        <dbReference type="SAM" id="Coils"/>
    </source>
</evidence>
<evidence type="ECO:0000256" key="3">
    <source>
        <dbReference type="ARBA" id="ARBA00023136"/>
    </source>
</evidence>